<dbReference type="Pfam" id="PF13460">
    <property type="entry name" value="NAD_binding_10"/>
    <property type="match status" value="1"/>
</dbReference>
<reference evidence="3 4" key="1">
    <citation type="submission" date="2020-10" db="EMBL/GenBank/DDBJ databases">
        <title>Phylogeny of dyella-like bacteria.</title>
        <authorList>
            <person name="Fu J."/>
        </authorList>
    </citation>
    <scope>NUCLEOTIDE SEQUENCE [LARGE SCALE GENOMIC DNA]</scope>
    <source>
        <strain evidence="3 4">THG-B117</strain>
    </source>
</reference>
<dbReference type="InterPro" id="IPR036291">
    <property type="entry name" value="NAD(P)-bd_dom_sf"/>
</dbReference>
<comment type="caution">
    <text evidence="3">The sequence shown here is derived from an EMBL/GenBank/DDBJ whole genome shotgun (WGS) entry which is preliminary data.</text>
</comment>
<evidence type="ECO:0000313" key="3">
    <source>
        <dbReference type="EMBL" id="MBM7122673.1"/>
    </source>
</evidence>
<dbReference type="Proteomes" id="UP001430065">
    <property type="component" value="Unassembled WGS sequence"/>
</dbReference>
<dbReference type="RefSeq" id="WP_204637108.1">
    <property type="nucleotide sequence ID" value="NZ_JADIKC010000007.1"/>
</dbReference>
<gene>
    <name evidence="3" type="ORF">ISP20_16010</name>
</gene>
<dbReference type="PANTHER" id="PTHR42748:SF3">
    <property type="entry name" value="BLL4366 PROTEIN"/>
    <property type="match status" value="1"/>
</dbReference>
<evidence type="ECO:0000256" key="1">
    <source>
        <dbReference type="ARBA" id="ARBA00022857"/>
    </source>
</evidence>
<name>A0ABS2JUK1_9GAMM</name>
<evidence type="ECO:0000259" key="2">
    <source>
        <dbReference type="Pfam" id="PF13460"/>
    </source>
</evidence>
<organism evidence="3 4">
    <name type="scientific">Dyella kyungheensis</name>
    <dbReference type="NCBI Taxonomy" id="1242174"/>
    <lineage>
        <taxon>Bacteria</taxon>
        <taxon>Pseudomonadati</taxon>
        <taxon>Pseudomonadota</taxon>
        <taxon>Gammaproteobacteria</taxon>
        <taxon>Lysobacterales</taxon>
        <taxon>Rhodanobacteraceae</taxon>
        <taxon>Dyella</taxon>
    </lineage>
</organism>
<feature type="domain" description="NAD(P)-binding" evidence="2">
    <location>
        <begin position="7"/>
        <end position="172"/>
    </location>
</feature>
<dbReference type="SUPFAM" id="SSF51735">
    <property type="entry name" value="NAD(P)-binding Rossmann-fold domains"/>
    <property type="match status" value="1"/>
</dbReference>
<keyword evidence="1" id="KW-0521">NADP</keyword>
<accession>A0ABS2JUK1</accession>
<protein>
    <submittedName>
        <fullName evidence="3">SDR family oxidoreductase</fullName>
    </submittedName>
</protein>
<dbReference type="InterPro" id="IPR051164">
    <property type="entry name" value="NmrA-like_oxidored"/>
</dbReference>
<keyword evidence="4" id="KW-1185">Reference proteome</keyword>
<dbReference type="InterPro" id="IPR016040">
    <property type="entry name" value="NAD(P)-bd_dom"/>
</dbReference>
<dbReference type="EMBL" id="JADIKC010000007">
    <property type="protein sequence ID" value="MBM7122673.1"/>
    <property type="molecule type" value="Genomic_DNA"/>
</dbReference>
<proteinExistence type="predicted"/>
<dbReference type="PANTHER" id="PTHR42748">
    <property type="entry name" value="NITROGEN METABOLITE REPRESSION PROTEIN NMRA FAMILY MEMBER"/>
    <property type="match status" value="1"/>
</dbReference>
<dbReference type="Gene3D" id="3.40.50.720">
    <property type="entry name" value="NAD(P)-binding Rossmann-like Domain"/>
    <property type="match status" value="1"/>
</dbReference>
<sequence length="254" mass="27511">MKIVVIGGRGLVGRNIVRRLREQGHEVSAASRSTGVDIVTGVGLADALAGADTVVDASNSPELEGLAPFEFFSKAIDNLLQAEADAGVKHHVAVSVVGTERMADSPYFRGKALQAARIRASGIPFTIVHATQFYEFLLQIVELSVYEQTLRLSPAYIQPVASADVAVAMAELALRPPRNAVLEMAGPDRERLSELIQRFLVEIEAPYDVITDPLTPYFGATLDDESLVPGRDARLCSTGFGAWLKQSEYWGANW</sequence>
<evidence type="ECO:0000313" key="4">
    <source>
        <dbReference type="Proteomes" id="UP001430065"/>
    </source>
</evidence>